<name>H1VN16_COLHI</name>
<keyword evidence="1" id="KW-1133">Transmembrane helix</keyword>
<keyword evidence="1" id="KW-0812">Transmembrane</keyword>
<dbReference type="HOGENOM" id="CLU_2849582_0_0_1"/>
<dbReference type="EMBL" id="CACQ02004813">
    <property type="protein sequence ID" value="CCF41620.1"/>
    <property type="molecule type" value="Genomic_DNA"/>
</dbReference>
<protein>
    <recommendedName>
        <fullName evidence="4">Integral membrane protein</fullName>
    </recommendedName>
</protein>
<evidence type="ECO:0000313" key="2">
    <source>
        <dbReference type="EMBL" id="CCF41620.1"/>
    </source>
</evidence>
<dbReference type="AlphaFoldDB" id="H1VN16"/>
<feature type="transmembrane region" description="Helical" evidence="1">
    <location>
        <begin position="41"/>
        <end position="63"/>
    </location>
</feature>
<sequence>MDDLPPEHVNASNAGRIVGVVGVFHLFALTFVSLRIYARLFILRAFGAEDALIIVAVVSPSFFAI</sequence>
<evidence type="ECO:0008006" key="4">
    <source>
        <dbReference type="Google" id="ProtNLM"/>
    </source>
</evidence>
<evidence type="ECO:0000256" key="1">
    <source>
        <dbReference type="SAM" id="Phobius"/>
    </source>
</evidence>
<dbReference type="STRING" id="759273.H1VN16"/>
<organism evidence="2 3">
    <name type="scientific">Colletotrichum higginsianum (strain IMI 349063)</name>
    <name type="common">Crucifer anthracnose fungus</name>
    <dbReference type="NCBI Taxonomy" id="759273"/>
    <lineage>
        <taxon>Eukaryota</taxon>
        <taxon>Fungi</taxon>
        <taxon>Dikarya</taxon>
        <taxon>Ascomycota</taxon>
        <taxon>Pezizomycotina</taxon>
        <taxon>Sordariomycetes</taxon>
        <taxon>Hypocreomycetidae</taxon>
        <taxon>Glomerellales</taxon>
        <taxon>Glomerellaceae</taxon>
        <taxon>Colletotrichum</taxon>
        <taxon>Colletotrichum destructivum species complex</taxon>
    </lineage>
</organism>
<evidence type="ECO:0000313" key="3">
    <source>
        <dbReference type="Proteomes" id="UP000007174"/>
    </source>
</evidence>
<gene>
    <name evidence="2" type="ORF">CH063_02630</name>
</gene>
<accession>H1VN16</accession>
<reference evidence="3" key="1">
    <citation type="journal article" date="2012" name="Nat. Genet.">
        <title>Lifestyle transitions in plant pathogenic Colletotrichum fungi deciphered by genome and transcriptome analyses.</title>
        <authorList>
            <person name="O'Connell R.J."/>
            <person name="Thon M.R."/>
            <person name="Hacquard S."/>
            <person name="Amyotte S.G."/>
            <person name="Kleemann J."/>
            <person name="Torres M.F."/>
            <person name="Damm U."/>
            <person name="Buiate E.A."/>
            <person name="Epstein L."/>
            <person name="Alkan N."/>
            <person name="Altmueller J."/>
            <person name="Alvarado-Balderrama L."/>
            <person name="Bauser C.A."/>
            <person name="Becker C."/>
            <person name="Birren B.W."/>
            <person name="Chen Z."/>
            <person name="Choi J."/>
            <person name="Crouch J.A."/>
            <person name="Duvick J.P."/>
            <person name="Farman M.A."/>
            <person name="Gan P."/>
            <person name="Heiman D."/>
            <person name="Henrissat B."/>
            <person name="Howard R.J."/>
            <person name="Kabbage M."/>
            <person name="Koch C."/>
            <person name="Kracher B."/>
            <person name="Kubo Y."/>
            <person name="Law A.D."/>
            <person name="Lebrun M.-H."/>
            <person name="Lee Y.-H."/>
            <person name="Miyara I."/>
            <person name="Moore N."/>
            <person name="Neumann U."/>
            <person name="Nordstroem K."/>
            <person name="Panaccione D.G."/>
            <person name="Panstruga R."/>
            <person name="Place M."/>
            <person name="Proctor R.H."/>
            <person name="Prusky D."/>
            <person name="Rech G."/>
            <person name="Reinhardt R."/>
            <person name="Rollins J.A."/>
            <person name="Rounsley S."/>
            <person name="Schardl C.L."/>
            <person name="Schwartz D.C."/>
            <person name="Shenoy N."/>
            <person name="Shirasu K."/>
            <person name="Sikhakolli U.R."/>
            <person name="Stueber K."/>
            <person name="Sukno S.A."/>
            <person name="Sweigard J.A."/>
            <person name="Takano Y."/>
            <person name="Takahara H."/>
            <person name="Trail F."/>
            <person name="van der Does H.C."/>
            <person name="Voll L.M."/>
            <person name="Will I."/>
            <person name="Young S."/>
            <person name="Zeng Q."/>
            <person name="Zhang J."/>
            <person name="Zhou S."/>
            <person name="Dickman M.B."/>
            <person name="Schulze-Lefert P."/>
            <person name="Ver Loren van Themaat E."/>
            <person name="Ma L.-J."/>
            <person name="Vaillancourt L.J."/>
        </authorList>
    </citation>
    <scope>NUCLEOTIDE SEQUENCE [LARGE SCALE GENOMIC DNA]</scope>
    <source>
        <strain evidence="3">IMI 349063</strain>
    </source>
</reference>
<dbReference type="VEuPathDB" id="FungiDB:CH63R_11500"/>
<proteinExistence type="predicted"/>
<feature type="transmembrane region" description="Helical" evidence="1">
    <location>
        <begin position="14"/>
        <end position="34"/>
    </location>
</feature>
<keyword evidence="1" id="KW-0472">Membrane</keyword>
<dbReference type="Proteomes" id="UP000007174">
    <property type="component" value="Unassembled WGS sequence"/>
</dbReference>